<sequence length="504" mass="56085">MNWLSLSREPSVLDKAWMAIQYPWDLVRNPVQAVLSIPALSFLVIPAFSSYGTTLNLLFFTMTWAILIKTNDPLYVEILGTFGIRLLFYILPSLCFLFFDSATPALAVAVKEHGDIALPMSEENGGKKGRWWKVALVSLGNVLLGVAIQTGIELLFTQVLHLQSVLKLSPGLPMPWGIAKDLVLGLLLREVMTHVFHRYGLHSEQSLLTKLHANWQHAVPAPFSLVAHYDHPLAYLIHVLLPTYVPAVIFRFHLLTYLLYLAVVSLEETFAYSGYNMLPSAFILGGVARRQEKHLMGGGNGNYGCFGLVDFAMGTSIGEGMVDDVIDEVEEKQVTKKTKSKVKAAGKKVLKKAPKQKNDDEEVRKAGKGEGQGSTEEDNEDNEDNEENEEDEEEEEEEEEEASLKPKRKGSSPEKTRKKGVGSHDEEDANGRSPEAKDDSPLKRSSRTRRSEKKKKTSEEDAGAGGQDEEKPEPKPKAKGLTRKGSQKNKVGSRPRNRSEEDDE</sequence>
<dbReference type="OrthoDB" id="408954at2759"/>
<evidence type="ECO:0000256" key="2">
    <source>
        <dbReference type="ARBA" id="ARBA00022692"/>
    </source>
</evidence>
<comment type="subcellular location">
    <subcellularLocation>
        <location evidence="1">Membrane</location>
    </subcellularLocation>
</comment>
<proteinExistence type="predicted"/>
<evidence type="ECO:0000256" key="1">
    <source>
        <dbReference type="ARBA" id="ARBA00004370"/>
    </source>
</evidence>
<keyword evidence="3 6" id="KW-1133">Transmembrane helix</keyword>
<dbReference type="EMBL" id="CAJPDR010000360">
    <property type="protein sequence ID" value="CAF9933752.1"/>
    <property type="molecule type" value="Genomic_DNA"/>
</dbReference>
<dbReference type="GO" id="GO:0008610">
    <property type="term" value="P:lipid biosynthetic process"/>
    <property type="evidence" value="ECO:0007669"/>
    <property type="project" value="InterPro"/>
</dbReference>
<evidence type="ECO:0000256" key="5">
    <source>
        <dbReference type="SAM" id="MobiDB-lite"/>
    </source>
</evidence>
<keyword evidence="9" id="KW-1185">Reference proteome</keyword>
<feature type="transmembrane region" description="Helical" evidence="6">
    <location>
        <begin position="269"/>
        <end position="288"/>
    </location>
</feature>
<dbReference type="InterPro" id="IPR050307">
    <property type="entry name" value="Sterol_Desaturase_Related"/>
</dbReference>
<feature type="compositionally biased region" description="Basic and acidic residues" evidence="5">
    <location>
        <begin position="356"/>
        <end position="368"/>
    </location>
</feature>
<evidence type="ECO:0000313" key="8">
    <source>
        <dbReference type="EMBL" id="CAF9933752.1"/>
    </source>
</evidence>
<protein>
    <recommendedName>
        <fullName evidence="7">Fatty acid hydroxylase domain-containing protein</fullName>
    </recommendedName>
</protein>
<dbReference type="Pfam" id="PF04116">
    <property type="entry name" value="FA_hydroxylase"/>
    <property type="match status" value="1"/>
</dbReference>
<name>A0A8H3G368_9LECA</name>
<evidence type="ECO:0000259" key="7">
    <source>
        <dbReference type="Pfam" id="PF04116"/>
    </source>
</evidence>
<evidence type="ECO:0000256" key="4">
    <source>
        <dbReference type="ARBA" id="ARBA00023136"/>
    </source>
</evidence>
<feature type="compositionally biased region" description="Acidic residues" evidence="5">
    <location>
        <begin position="375"/>
        <end position="401"/>
    </location>
</feature>
<feature type="compositionally biased region" description="Basic residues" evidence="5">
    <location>
        <begin position="444"/>
        <end position="456"/>
    </location>
</feature>
<feature type="transmembrane region" description="Helical" evidence="6">
    <location>
        <begin position="42"/>
        <end position="66"/>
    </location>
</feature>
<comment type="caution">
    <text evidence="8">The sequence shown here is derived from an EMBL/GenBank/DDBJ whole genome shotgun (WGS) entry which is preliminary data.</text>
</comment>
<keyword evidence="2 6" id="KW-0812">Transmembrane</keyword>
<dbReference type="InterPro" id="IPR006694">
    <property type="entry name" value="Fatty_acid_hydroxylase"/>
</dbReference>
<accession>A0A8H3G368</accession>
<keyword evidence="4 6" id="KW-0472">Membrane</keyword>
<feature type="domain" description="Fatty acid hydroxylase" evidence="7">
    <location>
        <begin position="183"/>
        <end position="315"/>
    </location>
</feature>
<gene>
    <name evidence="8" type="ORF">ALECFALPRED_005744</name>
</gene>
<reference evidence="8" key="1">
    <citation type="submission" date="2021-03" db="EMBL/GenBank/DDBJ databases">
        <authorList>
            <person name="Tagirdzhanova G."/>
        </authorList>
    </citation>
    <scope>NUCLEOTIDE SEQUENCE</scope>
</reference>
<dbReference type="GO" id="GO:0005506">
    <property type="term" value="F:iron ion binding"/>
    <property type="evidence" value="ECO:0007669"/>
    <property type="project" value="InterPro"/>
</dbReference>
<dbReference type="PANTHER" id="PTHR11863">
    <property type="entry name" value="STEROL DESATURASE"/>
    <property type="match status" value="1"/>
</dbReference>
<feature type="compositionally biased region" description="Basic residues" evidence="5">
    <location>
        <begin position="335"/>
        <end position="355"/>
    </location>
</feature>
<evidence type="ECO:0000256" key="6">
    <source>
        <dbReference type="SAM" id="Phobius"/>
    </source>
</evidence>
<evidence type="ECO:0000313" key="9">
    <source>
        <dbReference type="Proteomes" id="UP000664203"/>
    </source>
</evidence>
<feature type="region of interest" description="Disordered" evidence="5">
    <location>
        <begin position="333"/>
        <end position="504"/>
    </location>
</feature>
<evidence type="ECO:0000256" key="3">
    <source>
        <dbReference type="ARBA" id="ARBA00022989"/>
    </source>
</evidence>
<feature type="transmembrane region" description="Helical" evidence="6">
    <location>
        <begin position="233"/>
        <end position="263"/>
    </location>
</feature>
<feature type="transmembrane region" description="Helical" evidence="6">
    <location>
        <begin position="131"/>
        <end position="152"/>
    </location>
</feature>
<feature type="compositionally biased region" description="Basic residues" evidence="5">
    <location>
        <begin position="405"/>
        <end position="421"/>
    </location>
</feature>
<dbReference type="AlphaFoldDB" id="A0A8H3G368"/>
<organism evidence="8 9">
    <name type="scientific">Alectoria fallacina</name>
    <dbReference type="NCBI Taxonomy" id="1903189"/>
    <lineage>
        <taxon>Eukaryota</taxon>
        <taxon>Fungi</taxon>
        <taxon>Dikarya</taxon>
        <taxon>Ascomycota</taxon>
        <taxon>Pezizomycotina</taxon>
        <taxon>Lecanoromycetes</taxon>
        <taxon>OSLEUM clade</taxon>
        <taxon>Lecanoromycetidae</taxon>
        <taxon>Lecanorales</taxon>
        <taxon>Lecanorineae</taxon>
        <taxon>Parmeliaceae</taxon>
        <taxon>Alectoria</taxon>
    </lineage>
</organism>
<dbReference type="GO" id="GO:0016020">
    <property type="term" value="C:membrane"/>
    <property type="evidence" value="ECO:0007669"/>
    <property type="project" value="UniProtKB-SubCell"/>
</dbReference>
<dbReference type="Proteomes" id="UP000664203">
    <property type="component" value="Unassembled WGS sequence"/>
</dbReference>
<feature type="compositionally biased region" description="Basic residues" evidence="5">
    <location>
        <begin position="477"/>
        <end position="496"/>
    </location>
</feature>
<dbReference type="GO" id="GO:0016491">
    <property type="term" value="F:oxidoreductase activity"/>
    <property type="evidence" value="ECO:0007669"/>
    <property type="project" value="InterPro"/>
</dbReference>